<dbReference type="RefSeq" id="WP_107754413.1">
    <property type="nucleotide sequence ID" value="NZ_JBLWSZ010000010.1"/>
</dbReference>
<dbReference type="EMBL" id="QDDR01000014">
    <property type="protein sequence ID" value="PVE45514.1"/>
    <property type="molecule type" value="Genomic_DNA"/>
</dbReference>
<evidence type="ECO:0000313" key="2">
    <source>
        <dbReference type="Proteomes" id="UP000244810"/>
    </source>
</evidence>
<dbReference type="Proteomes" id="UP000244810">
    <property type="component" value="Unassembled WGS sequence"/>
</dbReference>
<dbReference type="OrthoDB" id="7658488at2"/>
<reference evidence="1 2" key="1">
    <citation type="journal article" date="2011" name="Syst. Appl. Microbiol.">
        <title>Defluviimonas denitrificans gen. nov., sp. nov., and Pararhodobacter aggregans gen. nov., sp. nov., non-phototrophic Rhodobacteraceae from the biofilter of a marine aquaculture.</title>
        <authorList>
            <person name="Foesel B.U."/>
            <person name="Drake H.L."/>
            <person name="Schramm A."/>
        </authorList>
    </citation>
    <scope>NUCLEOTIDE SEQUENCE [LARGE SCALE GENOMIC DNA]</scope>
    <source>
        <strain evidence="1 2">D1-19</strain>
    </source>
</reference>
<comment type="caution">
    <text evidence="1">The sequence shown here is derived from an EMBL/GenBank/DDBJ whole genome shotgun (WGS) entry which is preliminary data.</text>
</comment>
<evidence type="ECO:0000313" key="1">
    <source>
        <dbReference type="EMBL" id="PVE45514.1"/>
    </source>
</evidence>
<gene>
    <name evidence="1" type="ORF">DDE23_21065</name>
</gene>
<keyword evidence="2" id="KW-1185">Reference proteome</keyword>
<evidence type="ECO:0008006" key="3">
    <source>
        <dbReference type="Google" id="ProtNLM"/>
    </source>
</evidence>
<sequence>MFEFLPEDIRRGLQAAQTRAQRKSSRLSVHMGDAAYPILRLSETGFVVESGRVPVLRGFVDIYNGPRHILQALVIGVEDAEGERSYEFKRETVVHSAPIRDYADDRPEHGGFLASPI</sequence>
<name>A0A2T7ULH1_9RHOB</name>
<proteinExistence type="predicted"/>
<dbReference type="AlphaFoldDB" id="A0A2T7ULH1"/>
<protein>
    <recommendedName>
        <fullName evidence="3">PilZ domain-containing protein</fullName>
    </recommendedName>
</protein>
<accession>A0A2T7ULH1</accession>
<organism evidence="1 2">
    <name type="scientific">Pararhodobacter aggregans</name>
    <dbReference type="NCBI Taxonomy" id="404875"/>
    <lineage>
        <taxon>Bacteria</taxon>
        <taxon>Pseudomonadati</taxon>
        <taxon>Pseudomonadota</taxon>
        <taxon>Alphaproteobacteria</taxon>
        <taxon>Rhodobacterales</taxon>
        <taxon>Paracoccaceae</taxon>
        <taxon>Pararhodobacter</taxon>
    </lineage>
</organism>